<accession>A8P407</accession>
<name>A8P407_COPC7</name>
<dbReference type="HOGENOM" id="CLU_552081_0_0_1"/>
<evidence type="ECO:0000256" key="1">
    <source>
        <dbReference type="SAM" id="MobiDB-lite"/>
    </source>
</evidence>
<evidence type="ECO:0000313" key="3">
    <source>
        <dbReference type="EMBL" id="EAU83159.2"/>
    </source>
</evidence>
<dbReference type="EMBL" id="AACS02000004">
    <property type="protein sequence ID" value="EAU83159.2"/>
    <property type="molecule type" value="Genomic_DNA"/>
</dbReference>
<dbReference type="OrthoDB" id="3046117at2759"/>
<feature type="compositionally biased region" description="Polar residues" evidence="1">
    <location>
        <begin position="305"/>
        <end position="318"/>
    </location>
</feature>
<dbReference type="Proteomes" id="UP000001861">
    <property type="component" value="Unassembled WGS sequence"/>
</dbReference>
<dbReference type="InParanoid" id="A8P407"/>
<dbReference type="KEGG" id="cci:CC1G_07841"/>
<feature type="compositionally biased region" description="Low complexity" evidence="1">
    <location>
        <begin position="294"/>
        <end position="304"/>
    </location>
</feature>
<dbReference type="RefSeq" id="XP_001838650.2">
    <property type="nucleotide sequence ID" value="XM_001838598.2"/>
</dbReference>
<dbReference type="GeneID" id="6015243"/>
<feature type="compositionally biased region" description="Low complexity" evidence="1">
    <location>
        <begin position="319"/>
        <end position="357"/>
    </location>
</feature>
<dbReference type="AlphaFoldDB" id="A8P407"/>
<dbReference type="STRING" id="240176.A8P407"/>
<dbReference type="VEuPathDB" id="FungiDB:CC1G_07841"/>
<comment type="caution">
    <text evidence="3">The sequence shown here is derived from an EMBL/GenBank/DDBJ whole genome shotgun (WGS) entry which is preliminary data.</text>
</comment>
<keyword evidence="2" id="KW-0812">Transmembrane</keyword>
<feature type="transmembrane region" description="Helical" evidence="2">
    <location>
        <begin position="196"/>
        <end position="218"/>
    </location>
</feature>
<sequence length="494" mass="52966">MVPDNRNLKCIHVVSIRNVSCLLPSGNSPRHGTVLQNPFSLLAAASGCRWALPVRVSVPNSSRGDIWTLTDARKDLGHEQQEKLRPPPIPVGSSDSQLSDTSSNSQSLPPKTTTAVFARSSSIHTDYGNEKGQWNQDLAHISGHFNTPPDHCRDCHASLKCREGPNTSSSSRSLPLQYAPCSDDSPLFQFLVKWNVIMNVVLQLVTIIAAFVFGAWAIKSYAAAEKANILAKAAIEQSEWSNKLALLALCHEARFSNDVERDQAIFDTDPCSAVFQRASLEKLIDAAFPPAAGVPSPAPSATSSTEVESGLPSSTGSAPDSPISPTLPSPSLSPTRSSGSQLGTTPTTAPSPTEASSDWNIGNGRGELPEQGEMSLEKIIGVVVGSVTGLTFLSVSDLWVDGAAPLWYYQKAQKVAYCLSTLSIFSTSSMVFFSKLVLLTLTTIIASASALPQSGTVPPQFQCNRNCYIQFTPCNEISHPAYDNGCWRCCLNKP</sequence>
<protein>
    <submittedName>
        <fullName evidence="3">Uncharacterized protein</fullName>
    </submittedName>
</protein>
<feature type="compositionally biased region" description="Low complexity" evidence="1">
    <location>
        <begin position="93"/>
        <end position="108"/>
    </location>
</feature>
<gene>
    <name evidence="3" type="ORF">CC1G_07841</name>
</gene>
<feature type="region of interest" description="Disordered" evidence="1">
    <location>
        <begin position="77"/>
        <end position="113"/>
    </location>
</feature>
<keyword evidence="2" id="KW-0472">Membrane</keyword>
<organism evidence="3 4">
    <name type="scientific">Coprinopsis cinerea (strain Okayama-7 / 130 / ATCC MYA-4618 / FGSC 9003)</name>
    <name type="common">Inky cap fungus</name>
    <name type="synonym">Hormographiella aspergillata</name>
    <dbReference type="NCBI Taxonomy" id="240176"/>
    <lineage>
        <taxon>Eukaryota</taxon>
        <taxon>Fungi</taxon>
        <taxon>Dikarya</taxon>
        <taxon>Basidiomycota</taxon>
        <taxon>Agaricomycotina</taxon>
        <taxon>Agaricomycetes</taxon>
        <taxon>Agaricomycetidae</taxon>
        <taxon>Agaricales</taxon>
        <taxon>Agaricineae</taxon>
        <taxon>Psathyrellaceae</taxon>
        <taxon>Coprinopsis</taxon>
    </lineage>
</organism>
<keyword evidence="2" id="KW-1133">Transmembrane helix</keyword>
<evidence type="ECO:0000256" key="2">
    <source>
        <dbReference type="SAM" id="Phobius"/>
    </source>
</evidence>
<reference evidence="3 4" key="1">
    <citation type="journal article" date="2010" name="Proc. Natl. Acad. Sci. U.S.A.">
        <title>Insights into evolution of multicellular fungi from the assembled chromosomes of the mushroom Coprinopsis cinerea (Coprinus cinereus).</title>
        <authorList>
            <person name="Stajich J.E."/>
            <person name="Wilke S.K."/>
            <person name="Ahren D."/>
            <person name="Au C.H."/>
            <person name="Birren B.W."/>
            <person name="Borodovsky M."/>
            <person name="Burns C."/>
            <person name="Canback B."/>
            <person name="Casselton L.A."/>
            <person name="Cheng C.K."/>
            <person name="Deng J."/>
            <person name="Dietrich F.S."/>
            <person name="Fargo D.C."/>
            <person name="Farman M.L."/>
            <person name="Gathman A.C."/>
            <person name="Goldberg J."/>
            <person name="Guigo R."/>
            <person name="Hoegger P.J."/>
            <person name="Hooker J.B."/>
            <person name="Huggins A."/>
            <person name="James T.Y."/>
            <person name="Kamada T."/>
            <person name="Kilaru S."/>
            <person name="Kodira C."/>
            <person name="Kues U."/>
            <person name="Kupfer D."/>
            <person name="Kwan H.S."/>
            <person name="Lomsadze A."/>
            <person name="Li W."/>
            <person name="Lilly W.W."/>
            <person name="Ma L.J."/>
            <person name="Mackey A.J."/>
            <person name="Manning G."/>
            <person name="Martin F."/>
            <person name="Muraguchi H."/>
            <person name="Natvig D.O."/>
            <person name="Palmerini H."/>
            <person name="Ramesh M.A."/>
            <person name="Rehmeyer C.J."/>
            <person name="Roe B.A."/>
            <person name="Shenoy N."/>
            <person name="Stanke M."/>
            <person name="Ter-Hovhannisyan V."/>
            <person name="Tunlid A."/>
            <person name="Velagapudi R."/>
            <person name="Vision T.J."/>
            <person name="Zeng Q."/>
            <person name="Zolan M.E."/>
            <person name="Pukkila P.J."/>
        </authorList>
    </citation>
    <scope>NUCLEOTIDE SEQUENCE [LARGE SCALE GENOMIC DNA]</scope>
    <source>
        <strain evidence="4">Okayama-7 / 130 / ATCC MYA-4618 / FGSC 9003</strain>
    </source>
</reference>
<proteinExistence type="predicted"/>
<keyword evidence="4" id="KW-1185">Reference proteome</keyword>
<feature type="region of interest" description="Disordered" evidence="1">
    <location>
        <begin position="294"/>
        <end position="368"/>
    </location>
</feature>
<evidence type="ECO:0000313" key="4">
    <source>
        <dbReference type="Proteomes" id="UP000001861"/>
    </source>
</evidence>